<feature type="signal peptide" evidence="1">
    <location>
        <begin position="1"/>
        <end position="32"/>
    </location>
</feature>
<dbReference type="Pfam" id="PF01547">
    <property type="entry name" value="SBP_bac_1"/>
    <property type="match status" value="1"/>
</dbReference>
<dbReference type="PANTHER" id="PTHR43649">
    <property type="entry name" value="ARABINOSE-BINDING PROTEIN-RELATED"/>
    <property type="match status" value="1"/>
</dbReference>
<dbReference type="EMBL" id="CP060696">
    <property type="protein sequence ID" value="QNO18551.1"/>
    <property type="molecule type" value="Genomic_DNA"/>
</dbReference>
<reference evidence="3 4" key="1">
    <citation type="submission" date="2020-08" db="EMBL/GenBank/DDBJ databases">
        <authorList>
            <person name="Ren C."/>
            <person name="Gu Y."/>
            <person name="Xu Y."/>
        </authorList>
    </citation>
    <scope>NUCLEOTIDE SEQUENCE [LARGE SCALE GENOMIC DNA]</scope>
    <source>
        <strain evidence="3 4">LBM18003</strain>
    </source>
</reference>
<dbReference type="InterPro" id="IPR050490">
    <property type="entry name" value="Bact_solute-bd_prot1"/>
</dbReference>
<protein>
    <submittedName>
        <fullName evidence="3">ABC transporter substrate-binding protein</fullName>
    </submittedName>
</protein>
<dbReference type="KEGG" id="caml:H6X83_02575"/>
<keyword evidence="1" id="KW-0732">Signal</keyword>
<evidence type="ECO:0000313" key="4">
    <source>
        <dbReference type="Proteomes" id="UP000516046"/>
    </source>
</evidence>
<evidence type="ECO:0000313" key="3">
    <source>
        <dbReference type="EMBL" id="QNO18551.1"/>
    </source>
</evidence>
<dbReference type="Proteomes" id="UP000516046">
    <property type="component" value="Chromosome"/>
</dbReference>
<proteinExistence type="predicted"/>
<dbReference type="PROSITE" id="PS51257">
    <property type="entry name" value="PROKAR_LIPOPROTEIN"/>
    <property type="match status" value="1"/>
</dbReference>
<dbReference type="Pfam" id="PF12010">
    <property type="entry name" value="DUF3502"/>
    <property type="match status" value="1"/>
</dbReference>
<evidence type="ECO:0000259" key="2">
    <source>
        <dbReference type="Pfam" id="PF12010"/>
    </source>
</evidence>
<feature type="chain" id="PRO_5028995497" evidence="1">
    <location>
        <begin position="33"/>
        <end position="497"/>
    </location>
</feature>
<dbReference type="Gene3D" id="3.40.190.10">
    <property type="entry name" value="Periplasmic binding protein-like II"/>
    <property type="match status" value="1"/>
</dbReference>
<dbReference type="AlphaFoldDB" id="A0A7G9WIN9"/>
<name>A0A7G9WIN9_9FIRM</name>
<evidence type="ECO:0000256" key="1">
    <source>
        <dbReference type="SAM" id="SignalP"/>
    </source>
</evidence>
<sequence length="497" mass="54441">MKKAKKIVSVLCAAAVAAGALSGCAGSGSSQAAQSGTASGAASTAASKSGGTETITWWTIGDQPADLEAGLAAINKYSEEKIGVKIDLKIAGWDAWADKMNTIVNSGDSFDMMFTNNTNYSRFANLGAFADITDLAKSASPELYKFIPEKVWKGTEVNGKVYAVPTYKDSSITQYWAWDDKYVKKYNIDTKSIKTMKDLDTPLRKMKQGEGNSFYPLHLDKSNGFSGMFNEYDSLGTGLPILGVKIDDKSRKVVNTLEQSDIKEKLNLLHSWYKDGIINQDASTVGDAPKNKAFMSAQGFPGAEVAWAQKEGVSKYDSVQVSDPLYTTESIQGSMNAISANSQHKEACLKLLQLINTDSYMRDLMAYGVPDKDWSYTDSSKNVVKIPENKQWTLPAYSQGTFFVLSPISPNPANQYDEVKKLNEKATESACLGFSIDISNLTNEMANCNTIWEKYKTELWTGASDPNTVIPQLTAELKQNGFDKIMQEAQKQLDAQK</sequence>
<dbReference type="PANTHER" id="PTHR43649:SF17">
    <property type="entry name" value="ABC TRANSPORTER SOLUTE BINDING PROTEIN-SUGAR TRANSPORT"/>
    <property type="match status" value="1"/>
</dbReference>
<accession>A0A7G9WIN9</accession>
<organism evidence="3 4">
    <name type="scientific">Caproicibacterium amylolyticum</name>
    <dbReference type="NCBI Taxonomy" id="2766537"/>
    <lineage>
        <taxon>Bacteria</taxon>
        <taxon>Bacillati</taxon>
        <taxon>Bacillota</taxon>
        <taxon>Clostridia</taxon>
        <taxon>Eubacteriales</taxon>
        <taxon>Oscillospiraceae</taxon>
        <taxon>Caproicibacterium</taxon>
    </lineage>
</organism>
<dbReference type="SUPFAM" id="SSF53850">
    <property type="entry name" value="Periplasmic binding protein-like II"/>
    <property type="match status" value="1"/>
</dbReference>
<dbReference type="InterPro" id="IPR006059">
    <property type="entry name" value="SBP"/>
</dbReference>
<gene>
    <name evidence="3" type="ORF">H6X83_02575</name>
</gene>
<dbReference type="InterPro" id="IPR022627">
    <property type="entry name" value="DUF3502"/>
</dbReference>
<feature type="domain" description="DUF3502" evidence="2">
    <location>
        <begin position="431"/>
        <end position="495"/>
    </location>
</feature>
<dbReference type="RefSeq" id="WP_212507616.1">
    <property type="nucleotide sequence ID" value="NZ_CP060696.1"/>
</dbReference>
<keyword evidence="4" id="KW-1185">Reference proteome</keyword>